<dbReference type="InterPro" id="IPR046157">
    <property type="entry name" value="DUF6159"/>
</dbReference>
<feature type="transmembrane region" description="Helical" evidence="1">
    <location>
        <begin position="69"/>
        <end position="99"/>
    </location>
</feature>
<name>A0A4S3KN54_9GAMM</name>
<dbReference type="OrthoDB" id="5637493at2"/>
<evidence type="ECO:0008006" key="4">
    <source>
        <dbReference type="Google" id="ProtNLM"/>
    </source>
</evidence>
<dbReference type="RefSeq" id="WP_081130016.1">
    <property type="nucleotide sequence ID" value="NZ_DAHXOC010000071.1"/>
</dbReference>
<keyword evidence="1" id="KW-1133">Transmembrane helix</keyword>
<protein>
    <recommendedName>
        <fullName evidence="4">Glycerophosphoryl diester phosphodiesterase membrane domain-containing protein</fullName>
    </recommendedName>
</protein>
<keyword evidence="3" id="KW-1185">Reference proteome</keyword>
<keyword evidence="1" id="KW-0812">Transmembrane</keyword>
<feature type="transmembrane region" description="Helical" evidence="1">
    <location>
        <begin position="151"/>
        <end position="175"/>
    </location>
</feature>
<feature type="transmembrane region" description="Helical" evidence="1">
    <location>
        <begin position="119"/>
        <end position="139"/>
    </location>
</feature>
<reference evidence="2 3" key="1">
    <citation type="submission" date="2017-02" db="EMBL/GenBank/DDBJ databases">
        <title>Whole genome sequencing of Metallibacterium scheffleri DSM 24874 (T).</title>
        <authorList>
            <person name="Kumar S."/>
            <person name="Patil P."/>
            <person name="Patil P.B."/>
        </authorList>
    </citation>
    <scope>NUCLEOTIDE SEQUENCE [LARGE SCALE GENOMIC DNA]</scope>
    <source>
        <strain evidence="2 3">DSM 24874</strain>
    </source>
</reference>
<dbReference type="Proteomes" id="UP000307749">
    <property type="component" value="Unassembled WGS sequence"/>
</dbReference>
<comment type="caution">
    <text evidence="2">The sequence shown here is derived from an EMBL/GenBank/DDBJ whole genome shotgun (WGS) entry which is preliminary data.</text>
</comment>
<proteinExistence type="predicted"/>
<dbReference type="AlphaFoldDB" id="A0A4S3KN54"/>
<accession>A0A4S3KN54</accession>
<evidence type="ECO:0000313" key="2">
    <source>
        <dbReference type="EMBL" id="THD10385.1"/>
    </source>
</evidence>
<evidence type="ECO:0000313" key="3">
    <source>
        <dbReference type="Proteomes" id="UP000307749"/>
    </source>
</evidence>
<dbReference type="Pfam" id="PF19656">
    <property type="entry name" value="DUF6159"/>
    <property type="match status" value="1"/>
</dbReference>
<feature type="transmembrane region" description="Helical" evidence="1">
    <location>
        <begin position="26"/>
        <end position="48"/>
    </location>
</feature>
<dbReference type="EMBL" id="MWQO01000029">
    <property type="protein sequence ID" value="THD10385.1"/>
    <property type="molecule type" value="Genomic_DNA"/>
</dbReference>
<gene>
    <name evidence="2" type="ORF">B1806_09120</name>
</gene>
<evidence type="ECO:0000256" key="1">
    <source>
        <dbReference type="SAM" id="Phobius"/>
    </source>
</evidence>
<keyword evidence="1" id="KW-0472">Membrane</keyword>
<sequence length="286" mass="29693">MAGKFATSWALVKASAAVLRSDRELLVFPLLSGVATLLVVASFALPLLATGGLAHLHDVTARSGGGFGVAGYALLFLFYLCQYTVIFFFNTALVGAAMMRLDGDNPTLADGLRLAWSRLPAILGYALIAATVGMLLRALEQRAGLIGRWVIGLLGVAWTVATFLVVPILAATDLGPAQAVKESAKLLRRTWGENLIGNAGISMAFGVLFVAIALLGGAMFLASGSHSLAVNGVVAAVFVLAFILLGLIQSALQGIYSAALYRYATVGSAGDGFEATTLAQAFRVKA</sequence>
<feature type="transmembrane region" description="Helical" evidence="1">
    <location>
        <begin position="195"/>
        <end position="221"/>
    </location>
</feature>
<feature type="transmembrane region" description="Helical" evidence="1">
    <location>
        <begin position="228"/>
        <end position="248"/>
    </location>
</feature>
<organism evidence="2 3">
    <name type="scientific">Metallibacterium scheffleri</name>
    <dbReference type="NCBI Taxonomy" id="993689"/>
    <lineage>
        <taxon>Bacteria</taxon>
        <taxon>Pseudomonadati</taxon>
        <taxon>Pseudomonadota</taxon>
        <taxon>Gammaproteobacteria</taxon>
        <taxon>Lysobacterales</taxon>
        <taxon>Rhodanobacteraceae</taxon>
        <taxon>Metallibacterium</taxon>
    </lineage>
</organism>